<evidence type="ECO:0000313" key="2">
    <source>
        <dbReference type="EMBL" id="KAA2211149.1"/>
    </source>
</evidence>
<protein>
    <submittedName>
        <fullName evidence="2">Uncharacterized protein</fullName>
    </submittedName>
</protein>
<proteinExistence type="predicted"/>
<evidence type="ECO:0000256" key="1">
    <source>
        <dbReference type="SAM" id="MobiDB-lite"/>
    </source>
</evidence>
<name>A0A5B2TA80_9PROT</name>
<feature type="non-terminal residue" evidence="2">
    <location>
        <position position="82"/>
    </location>
</feature>
<reference evidence="2 3" key="1">
    <citation type="journal article" date="2015" name="Int. J. Syst. Evol. Microbiol.">
        <title>Roseomonas oryzae sp. nov., isolated from paddy rhizosphere soil.</title>
        <authorList>
            <person name="Ramaprasad E.V."/>
            <person name="Sasikala Ch."/>
            <person name="Ramana Ch.V."/>
        </authorList>
    </citation>
    <scope>NUCLEOTIDE SEQUENCE [LARGE SCALE GENOMIC DNA]</scope>
    <source>
        <strain evidence="2 3">KCTC 42542</strain>
    </source>
</reference>
<feature type="region of interest" description="Disordered" evidence="1">
    <location>
        <begin position="1"/>
        <end position="22"/>
    </location>
</feature>
<dbReference type="RefSeq" id="WP_149814434.1">
    <property type="nucleotide sequence ID" value="NZ_VUKA01000089.1"/>
</dbReference>
<dbReference type="AlphaFoldDB" id="A0A5B2TA80"/>
<dbReference type="Proteomes" id="UP000322110">
    <property type="component" value="Unassembled WGS sequence"/>
</dbReference>
<evidence type="ECO:0000313" key="3">
    <source>
        <dbReference type="Proteomes" id="UP000322110"/>
    </source>
</evidence>
<comment type="caution">
    <text evidence="2">The sequence shown here is derived from an EMBL/GenBank/DDBJ whole genome shotgun (WGS) entry which is preliminary data.</text>
</comment>
<dbReference type="EMBL" id="VUKA01000089">
    <property type="protein sequence ID" value="KAA2211149.1"/>
    <property type="molecule type" value="Genomic_DNA"/>
</dbReference>
<gene>
    <name evidence="2" type="ORF">F0Q34_21660</name>
</gene>
<dbReference type="OrthoDB" id="7285157at2"/>
<sequence>MPDPSNPPVPPRFPLPPGHSVAPSEEVADALAYALRYDERGRPRPSGGQLVASLAAEHLVKHLERAGFLVLKLPPARLHSAG</sequence>
<accession>A0A5B2TA80</accession>
<feature type="compositionally biased region" description="Pro residues" evidence="1">
    <location>
        <begin position="1"/>
        <end position="17"/>
    </location>
</feature>
<organism evidence="2 3">
    <name type="scientific">Teichococcus oryzae</name>
    <dbReference type="NCBI Taxonomy" id="1608942"/>
    <lineage>
        <taxon>Bacteria</taxon>
        <taxon>Pseudomonadati</taxon>
        <taxon>Pseudomonadota</taxon>
        <taxon>Alphaproteobacteria</taxon>
        <taxon>Acetobacterales</taxon>
        <taxon>Roseomonadaceae</taxon>
        <taxon>Roseomonas</taxon>
    </lineage>
</organism>
<keyword evidence="3" id="KW-1185">Reference proteome</keyword>